<dbReference type="InterPro" id="IPR036890">
    <property type="entry name" value="HATPase_C_sf"/>
</dbReference>
<dbReference type="SMART" id="SM00304">
    <property type="entry name" value="HAMP"/>
    <property type="match status" value="1"/>
</dbReference>
<evidence type="ECO:0000256" key="4">
    <source>
        <dbReference type="ARBA" id="ARBA00022679"/>
    </source>
</evidence>
<keyword evidence="3" id="KW-0597">Phosphoprotein</keyword>
<keyword evidence="7" id="KW-0812">Transmembrane</keyword>
<reference evidence="9" key="1">
    <citation type="submission" date="2020-09" db="EMBL/GenBank/DDBJ databases">
        <title>A novel bacterium of genus Paenibacillus, isolated from South China Sea.</title>
        <authorList>
            <person name="Huang H."/>
            <person name="Mo K."/>
            <person name="Hu Y."/>
        </authorList>
    </citation>
    <scope>NUCLEOTIDE SEQUENCE</scope>
    <source>
        <strain evidence="9">IB182363</strain>
    </source>
</reference>
<comment type="subcellular location">
    <subcellularLocation>
        <location evidence="1">Cell membrane</location>
        <topology evidence="1">Multi-pass membrane protein</topology>
    </subcellularLocation>
</comment>
<dbReference type="RefSeq" id="WP_190930692.1">
    <property type="nucleotide sequence ID" value="NZ_JACXJA010000037.1"/>
</dbReference>
<dbReference type="AlphaFoldDB" id="A0A927H330"/>
<feature type="domain" description="HAMP" evidence="8">
    <location>
        <begin position="306"/>
        <end position="358"/>
    </location>
</feature>
<dbReference type="GO" id="GO:0005886">
    <property type="term" value="C:plasma membrane"/>
    <property type="evidence" value="ECO:0007669"/>
    <property type="project" value="UniProtKB-SubCell"/>
</dbReference>
<dbReference type="Pfam" id="PF02518">
    <property type="entry name" value="HATPase_c"/>
    <property type="match status" value="1"/>
</dbReference>
<name>A0A927H330_9BACL</name>
<dbReference type="InterPro" id="IPR003594">
    <property type="entry name" value="HATPase_dom"/>
</dbReference>
<keyword evidence="10" id="KW-1185">Reference proteome</keyword>
<evidence type="ECO:0000259" key="8">
    <source>
        <dbReference type="PROSITE" id="PS50885"/>
    </source>
</evidence>
<evidence type="ECO:0000256" key="7">
    <source>
        <dbReference type="SAM" id="Phobius"/>
    </source>
</evidence>
<dbReference type="SUPFAM" id="SSF55874">
    <property type="entry name" value="ATPase domain of HSP90 chaperone/DNA topoisomerase II/histidine kinase"/>
    <property type="match status" value="1"/>
</dbReference>
<accession>A0A927H330</accession>
<dbReference type="InterPro" id="IPR050640">
    <property type="entry name" value="Bact_2-comp_sensor_kinase"/>
</dbReference>
<dbReference type="Pfam" id="PF06580">
    <property type="entry name" value="His_kinase"/>
    <property type="match status" value="1"/>
</dbReference>
<evidence type="ECO:0000313" key="9">
    <source>
        <dbReference type="EMBL" id="MBD2865069.1"/>
    </source>
</evidence>
<organism evidence="9 10">
    <name type="scientific">Paenibacillus oceani</name>
    <dbReference type="NCBI Taxonomy" id="2772510"/>
    <lineage>
        <taxon>Bacteria</taxon>
        <taxon>Bacillati</taxon>
        <taxon>Bacillota</taxon>
        <taxon>Bacilli</taxon>
        <taxon>Bacillales</taxon>
        <taxon>Paenibacillaceae</taxon>
        <taxon>Paenibacillus</taxon>
    </lineage>
</organism>
<evidence type="ECO:0000256" key="2">
    <source>
        <dbReference type="ARBA" id="ARBA00022475"/>
    </source>
</evidence>
<keyword evidence="7" id="KW-1133">Transmembrane helix</keyword>
<dbReference type="PROSITE" id="PS50885">
    <property type="entry name" value="HAMP"/>
    <property type="match status" value="1"/>
</dbReference>
<evidence type="ECO:0000313" key="10">
    <source>
        <dbReference type="Proteomes" id="UP000639396"/>
    </source>
</evidence>
<proteinExistence type="predicted"/>
<keyword evidence="5 9" id="KW-0418">Kinase</keyword>
<keyword evidence="2" id="KW-1003">Cell membrane</keyword>
<dbReference type="SUPFAM" id="SSF158472">
    <property type="entry name" value="HAMP domain-like"/>
    <property type="match status" value="1"/>
</dbReference>
<dbReference type="CDD" id="cd06225">
    <property type="entry name" value="HAMP"/>
    <property type="match status" value="1"/>
</dbReference>
<dbReference type="GO" id="GO:0000155">
    <property type="term" value="F:phosphorelay sensor kinase activity"/>
    <property type="evidence" value="ECO:0007669"/>
    <property type="project" value="InterPro"/>
</dbReference>
<evidence type="ECO:0000256" key="1">
    <source>
        <dbReference type="ARBA" id="ARBA00004651"/>
    </source>
</evidence>
<dbReference type="InterPro" id="IPR010559">
    <property type="entry name" value="Sig_transdc_His_kin_internal"/>
</dbReference>
<sequence>MKLITKVICLIVILMSPVIALYAYSNAQSTRLVEEQLTIANRQRLAIFMHQIEAAMEQVSQYSNLISQDPDFAQFAGNVIPANGYDYAILSDTLQRKLSLFSTSNAWMNRINAYFPGSGHAVSSYSLLPYDEAYLLDQATTRWTYRNIRVDGADKMAFTRFFIVPASAASDIRKADVIVEIDLMADNIERLLDSFKTKGNNDPFLYRSAGELVLNGSAEESTIRRLIAQEGSAIAADPAEGYRSVSLDGRRYLVYGLVSAKIGWTLVDYVPLETILAPVTYSRNLFYVTAGLLILTGAGAAYMIYSQVQRPIRQLGEGTVRLERGDLSARLPPGNNRDFAGLFRQFNRMAEKQQHLIEKVYREQLRAKEAVMKQLQSQINPHFLYNSFAYIVSMAQMNRLEPVVSMAYSLSDYYRYSTRNERLDTTVKEEVAFVRSYMEIMNMQLRKIGYKIDIPPGLEAVDIPRLLLQPIVENAIIHGLEPKKGGGSISISGRAADGIVRFMVEDDGVGLADETLERLNASLKETEPPGDDCGLWNVHQRLTHRYGSAAGLLLTRSESGGVRVTLSWPDVSNP</sequence>
<comment type="caution">
    <text evidence="9">The sequence shown here is derived from an EMBL/GenBank/DDBJ whole genome shotgun (WGS) entry which is preliminary data.</text>
</comment>
<feature type="transmembrane region" description="Helical" evidence="7">
    <location>
        <begin position="285"/>
        <end position="305"/>
    </location>
</feature>
<gene>
    <name evidence="9" type="ORF">IDH45_24110</name>
</gene>
<dbReference type="EMBL" id="JACXJA010000037">
    <property type="protein sequence ID" value="MBD2865069.1"/>
    <property type="molecule type" value="Genomic_DNA"/>
</dbReference>
<dbReference type="InterPro" id="IPR003660">
    <property type="entry name" value="HAMP_dom"/>
</dbReference>
<dbReference type="Pfam" id="PF00672">
    <property type="entry name" value="HAMP"/>
    <property type="match status" value="1"/>
</dbReference>
<dbReference type="PANTHER" id="PTHR34220">
    <property type="entry name" value="SENSOR HISTIDINE KINASE YPDA"/>
    <property type="match status" value="1"/>
</dbReference>
<evidence type="ECO:0000256" key="3">
    <source>
        <dbReference type="ARBA" id="ARBA00022553"/>
    </source>
</evidence>
<dbReference type="Gene3D" id="6.10.340.10">
    <property type="match status" value="1"/>
</dbReference>
<dbReference type="Gene3D" id="3.30.565.10">
    <property type="entry name" value="Histidine kinase-like ATPase, C-terminal domain"/>
    <property type="match status" value="1"/>
</dbReference>
<dbReference type="PANTHER" id="PTHR34220:SF7">
    <property type="entry name" value="SENSOR HISTIDINE KINASE YPDA"/>
    <property type="match status" value="1"/>
</dbReference>
<protein>
    <submittedName>
        <fullName evidence="9">Sensor histidine kinase</fullName>
    </submittedName>
</protein>
<dbReference type="Proteomes" id="UP000639396">
    <property type="component" value="Unassembled WGS sequence"/>
</dbReference>
<evidence type="ECO:0000256" key="6">
    <source>
        <dbReference type="ARBA" id="ARBA00023136"/>
    </source>
</evidence>
<evidence type="ECO:0000256" key="5">
    <source>
        <dbReference type="ARBA" id="ARBA00022777"/>
    </source>
</evidence>
<keyword evidence="4" id="KW-0808">Transferase</keyword>
<keyword evidence="6 7" id="KW-0472">Membrane</keyword>